<dbReference type="SUPFAM" id="SSF55729">
    <property type="entry name" value="Acyl-CoA N-acyltransferases (Nat)"/>
    <property type="match status" value="1"/>
</dbReference>
<keyword evidence="4" id="KW-0687">Ribonucleoprotein</keyword>
<dbReference type="RefSeq" id="WP_133536373.1">
    <property type="nucleotide sequence ID" value="NZ_SNYH01000004.1"/>
</dbReference>
<keyword evidence="2" id="KW-0012">Acyltransferase</keyword>
<accession>A0A4R6TF40</accession>
<dbReference type="CDD" id="cd04301">
    <property type="entry name" value="NAT_SF"/>
    <property type="match status" value="1"/>
</dbReference>
<evidence type="ECO:0000313" key="5">
    <source>
        <dbReference type="Proteomes" id="UP000295390"/>
    </source>
</evidence>
<dbReference type="Gene3D" id="3.40.630.30">
    <property type="match status" value="1"/>
</dbReference>
<dbReference type="InterPro" id="IPR000182">
    <property type="entry name" value="GNAT_dom"/>
</dbReference>
<proteinExistence type="predicted"/>
<evidence type="ECO:0000256" key="1">
    <source>
        <dbReference type="ARBA" id="ARBA00022679"/>
    </source>
</evidence>
<organism evidence="4 5">
    <name type="scientific">Tenacibaculum caenipelagi</name>
    <dbReference type="NCBI Taxonomy" id="1325435"/>
    <lineage>
        <taxon>Bacteria</taxon>
        <taxon>Pseudomonadati</taxon>
        <taxon>Bacteroidota</taxon>
        <taxon>Flavobacteriia</taxon>
        <taxon>Flavobacteriales</taxon>
        <taxon>Flavobacteriaceae</taxon>
        <taxon>Tenacibaculum</taxon>
    </lineage>
</organism>
<dbReference type="PANTHER" id="PTHR42919">
    <property type="entry name" value="N-ALPHA-ACETYLTRANSFERASE"/>
    <property type="match status" value="1"/>
</dbReference>
<dbReference type="InterPro" id="IPR016181">
    <property type="entry name" value="Acyl_CoA_acyltransferase"/>
</dbReference>
<dbReference type="AlphaFoldDB" id="A0A4R6TF40"/>
<dbReference type="GO" id="GO:0005840">
    <property type="term" value="C:ribosome"/>
    <property type="evidence" value="ECO:0007669"/>
    <property type="project" value="UniProtKB-KW"/>
</dbReference>
<dbReference type="GO" id="GO:0016747">
    <property type="term" value="F:acyltransferase activity, transferring groups other than amino-acyl groups"/>
    <property type="evidence" value="ECO:0007669"/>
    <property type="project" value="InterPro"/>
</dbReference>
<reference evidence="4 5" key="1">
    <citation type="submission" date="2019-03" db="EMBL/GenBank/DDBJ databases">
        <title>Genomic Encyclopedia of Type Strains, Phase III (KMG-III): the genomes of soil and plant-associated and newly described type strains.</title>
        <authorList>
            <person name="Whitman W."/>
        </authorList>
    </citation>
    <scope>NUCLEOTIDE SEQUENCE [LARGE SCALE GENOMIC DNA]</scope>
    <source>
        <strain evidence="4 5">CECT 8283</strain>
    </source>
</reference>
<comment type="caution">
    <text evidence="4">The sequence shown here is derived from an EMBL/GenBank/DDBJ whole genome shotgun (WGS) entry which is preliminary data.</text>
</comment>
<dbReference type="Proteomes" id="UP000295390">
    <property type="component" value="Unassembled WGS sequence"/>
</dbReference>
<keyword evidence="1" id="KW-0808">Transferase</keyword>
<keyword evidence="5" id="KW-1185">Reference proteome</keyword>
<gene>
    <name evidence="4" type="ORF">DFQ07_2050</name>
</gene>
<dbReference type="OrthoDB" id="7205533at2"/>
<evidence type="ECO:0000313" key="4">
    <source>
        <dbReference type="EMBL" id="TDQ25625.1"/>
    </source>
</evidence>
<dbReference type="EMBL" id="SNYH01000004">
    <property type="protein sequence ID" value="TDQ25625.1"/>
    <property type="molecule type" value="Genomic_DNA"/>
</dbReference>
<evidence type="ECO:0000259" key="3">
    <source>
        <dbReference type="PROSITE" id="PS51186"/>
    </source>
</evidence>
<dbReference type="PANTHER" id="PTHR42919:SF8">
    <property type="entry name" value="N-ALPHA-ACETYLTRANSFERASE 50"/>
    <property type="match status" value="1"/>
</dbReference>
<evidence type="ECO:0000256" key="2">
    <source>
        <dbReference type="ARBA" id="ARBA00023315"/>
    </source>
</evidence>
<dbReference type="Pfam" id="PF00583">
    <property type="entry name" value="Acetyltransf_1"/>
    <property type="match status" value="1"/>
</dbReference>
<dbReference type="PROSITE" id="PS51186">
    <property type="entry name" value="GNAT"/>
    <property type="match status" value="1"/>
</dbReference>
<sequence length="188" mass="21690">MIEIRTASGKDIEIIALLGRVTYSESHGHFIDNFSDLVKYNDEAFSIQKTKENLLDKNNIYFIMYADSFPVGYAKLVLHATIDCVAAKNVCRLERIYILNEFIGRQIGSKLLDACIQKATQQNFDELWLTTYIKNDKAIQFYQKQKFQRIGSYNFLVNGKGYENIVFSKELKTKNSSNNARVFKVKAE</sequence>
<name>A0A4R6TF40_9FLAO</name>
<protein>
    <submittedName>
        <fullName evidence="4">Ribosomal protein S18 acetylase RimI-like enzyme</fullName>
    </submittedName>
</protein>
<keyword evidence="4" id="KW-0689">Ribosomal protein</keyword>
<feature type="domain" description="N-acetyltransferase" evidence="3">
    <location>
        <begin position="2"/>
        <end position="172"/>
    </location>
</feature>
<dbReference type="InterPro" id="IPR051556">
    <property type="entry name" value="N-term/lysine_N-AcTrnsfr"/>
</dbReference>